<dbReference type="EMBL" id="MFAF01000119">
    <property type="protein sequence ID" value="OGD72492.1"/>
    <property type="molecule type" value="Genomic_DNA"/>
</dbReference>
<dbReference type="PROSITE" id="PS51257">
    <property type="entry name" value="PROKAR_LIPOPROTEIN"/>
    <property type="match status" value="1"/>
</dbReference>
<evidence type="ECO:0008006" key="4">
    <source>
        <dbReference type="Google" id="ProtNLM"/>
    </source>
</evidence>
<dbReference type="Gene3D" id="2.60.40.1120">
    <property type="entry name" value="Carboxypeptidase-like, regulatory domain"/>
    <property type="match status" value="1"/>
</dbReference>
<dbReference type="AlphaFoldDB" id="A0A1F5EYM0"/>
<dbReference type="InterPro" id="IPR008969">
    <property type="entry name" value="CarboxyPept-like_regulatory"/>
</dbReference>
<organism evidence="2 3">
    <name type="scientific">Candidatus Coatesbacteria bacterium RBG_13_66_14</name>
    <dbReference type="NCBI Taxonomy" id="1817816"/>
    <lineage>
        <taxon>Bacteria</taxon>
        <taxon>Candidatus Coatesiibacteriota</taxon>
    </lineage>
</organism>
<sequence length="329" mass="35689">MLKLAAPLLAVFLLFTGCATTGPDGGGGSFDPDHLSGYVYAADGETPVAGALVELTYYDALAADYTTTSDTEGKFVFDLELPDGGALLEASRGGFHAGVDVDIPDDFDNDVKLDLEIDSSEIAVVPGAFDSIEEILEELGYGYTSLTDADLADWGNLDPLQMLFLNCGSDTEWAGDADVIANLERFVDEGGYLYASDWEWEYIEAVWPNAVEFLDEDGAGPWWGDEGSVTGEVMRQELEDYLGSDTVNIYYDLPSWVVIEEAGPGTEVLIQGDVTYYGGSLDDSPLMVDFSYGEGKVGYTTFHNEAQLDDAVRTVLVYFIFNQPEGARK</sequence>
<accession>A0A1F5EYM0</accession>
<dbReference type="InterPro" id="IPR029062">
    <property type="entry name" value="Class_I_gatase-like"/>
</dbReference>
<evidence type="ECO:0000313" key="3">
    <source>
        <dbReference type="Proteomes" id="UP000177187"/>
    </source>
</evidence>
<evidence type="ECO:0000256" key="1">
    <source>
        <dbReference type="SAM" id="SignalP"/>
    </source>
</evidence>
<name>A0A1F5EYM0_9BACT</name>
<feature type="signal peptide" evidence="1">
    <location>
        <begin position="1"/>
        <end position="19"/>
    </location>
</feature>
<gene>
    <name evidence="2" type="ORF">A2Y64_04720</name>
</gene>
<protein>
    <recommendedName>
        <fullName evidence="4">Carboxypeptidase regulatory-like domain-containing protein</fullName>
    </recommendedName>
</protein>
<comment type="caution">
    <text evidence="2">The sequence shown here is derived from an EMBL/GenBank/DDBJ whole genome shotgun (WGS) entry which is preliminary data.</text>
</comment>
<proteinExistence type="predicted"/>
<dbReference type="SUPFAM" id="SSF49464">
    <property type="entry name" value="Carboxypeptidase regulatory domain-like"/>
    <property type="match status" value="1"/>
</dbReference>
<dbReference type="Proteomes" id="UP000177187">
    <property type="component" value="Unassembled WGS sequence"/>
</dbReference>
<evidence type="ECO:0000313" key="2">
    <source>
        <dbReference type="EMBL" id="OGD72492.1"/>
    </source>
</evidence>
<dbReference type="SUPFAM" id="SSF52317">
    <property type="entry name" value="Class I glutamine amidotransferase-like"/>
    <property type="match status" value="1"/>
</dbReference>
<feature type="chain" id="PRO_5009518451" description="Carboxypeptidase regulatory-like domain-containing protein" evidence="1">
    <location>
        <begin position="20"/>
        <end position="329"/>
    </location>
</feature>
<reference evidence="2 3" key="1">
    <citation type="journal article" date="2016" name="Nat. Commun.">
        <title>Thousands of microbial genomes shed light on interconnected biogeochemical processes in an aquifer system.</title>
        <authorList>
            <person name="Anantharaman K."/>
            <person name="Brown C.T."/>
            <person name="Hug L.A."/>
            <person name="Sharon I."/>
            <person name="Castelle C.J."/>
            <person name="Probst A.J."/>
            <person name="Thomas B.C."/>
            <person name="Singh A."/>
            <person name="Wilkins M.J."/>
            <person name="Karaoz U."/>
            <person name="Brodie E.L."/>
            <person name="Williams K.H."/>
            <person name="Hubbard S.S."/>
            <person name="Banfield J.F."/>
        </authorList>
    </citation>
    <scope>NUCLEOTIDE SEQUENCE [LARGE SCALE GENOMIC DNA]</scope>
</reference>
<keyword evidence="1" id="KW-0732">Signal</keyword>